<evidence type="ECO:0000259" key="1">
    <source>
        <dbReference type="Pfam" id="PF04909"/>
    </source>
</evidence>
<dbReference type="EMBL" id="SLYB01000003">
    <property type="protein sequence ID" value="TCP96920.1"/>
    <property type="molecule type" value="Genomic_DNA"/>
</dbReference>
<dbReference type="GO" id="GO:0016787">
    <property type="term" value="F:hydrolase activity"/>
    <property type="evidence" value="ECO:0007669"/>
    <property type="project" value="UniProtKB-KW"/>
</dbReference>
<dbReference type="InterPro" id="IPR052358">
    <property type="entry name" value="Aro_Compnd_Degr_Hydrolases"/>
</dbReference>
<dbReference type="Gene3D" id="3.20.20.140">
    <property type="entry name" value="Metal-dependent hydrolases"/>
    <property type="match status" value="1"/>
</dbReference>
<evidence type="ECO:0000313" key="3">
    <source>
        <dbReference type="Proteomes" id="UP000295763"/>
    </source>
</evidence>
<reference evidence="2 3" key="1">
    <citation type="submission" date="2019-03" db="EMBL/GenBank/DDBJ databases">
        <title>Genomic Encyclopedia of Type Strains, Phase IV (KMG-IV): sequencing the most valuable type-strain genomes for metagenomic binning, comparative biology and taxonomic classification.</title>
        <authorList>
            <person name="Goeker M."/>
        </authorList>
    </citation>
    <scope>NUCLEOTIDE SEQUENCE [LARGE SCALE GENOMIC DNA]</scope>
    <source>
        <strain evidence="2 3">DSM 28404</strain>
    </source>
</reference>
<keyword evidence="2" id="KW-0378">Hydrolase</keyword>
<protein>
    <submittedName>
        <fullName evidence="2">Putative TIM-barrel fold metal-dependent hydrolase</fullName>
    </submittedName>
</protein>
<keyword evidence="3" id="KW-1185">Reference proteome</keyword>
<sequence length="294" mass="33530">MTSIKFTSTEYDIDNLQLPEGSCDSHHHIFNRAFPYAPDDDRNLPNATVQDYIALQQHLGCSKHIIVQPSSYGVDNNCLLNALQQGGEQCRGEAVIDNSFSDQQLTDLAERGIVGIRFNFGAGNYADVNSLCSLADRVLDYNWHIQLHAPADFLLEIVPHLMKIKNNLVFDHFARIPQPQGVNHPMWKHLVALLEKGKTWVKLSALYHNSKTTDFSDMEQITKALVQLAPERLLWGTDWPHPNLISANKPMPDDKYCLAKIYEWLDNDAIRQQVFVNNPDTLFFSQHKKYSWGV</sequence>
<accession>A0A4R2T3Q9</accession>
<evidence type="ECO:0000313" key="2">
    <source>
        <dbReference type="EMBL" id="TCP96920.1"/>
    </source>
</evidence>
<comment type="caution">
    <text evidence="2">The sequence shown here is derived from an EMBL/GenBank/DDBJ whole genome shotgun (WGS) entry which is preliminary data.</text>
</comment>
<name>A0A4R2T3Q9_9PAST</name>
<dbReference type="Proteomes" id="UP000295763">
    <property type="component" value="Unassembled WGS sequence"/>
</dbReference>
<gene>
    <name evidence="2" type="ORF">EDC44_103119</name>
</gene>
<dbReference type="RefSeq" id="WP_131975060.1">
    <property type="nucleotide sequence ID" value="NZ_SLYB01000003.1"/>
</dbReference>
<dbReference type="PANTHER" id="PTHR35563">
    <property type="entry name" value="BARREL METAL-DEPENDENT HYDROLASE, PUTATIVE (AFU_ORTHOLOGUE AFUA_1G16240)-RELATED"/>
    <property type="match status" value="1"/>
</dbReference>
<feature type="domain" description="Amidohydrolase-related" evidence="1">
    <location>
        <begin position="23"/>
        <end position="283"/>
    </location>
</feature>
<dbReference type="InterPro" id="IPR006680">
    <property type="entry name" value="Amidohydro-rel"/>
</dbReference>
<dbReference type="PANTHER" id="PTHR35563:SF2">
    <property type="entry name" value="BARREL METAL-DEPENDENT HYDROLASE, PUTATIVE (AFU_ORTHOLOGUE AFUA_1G16240)-RELATED"/>
    <property type="match status" value="1"/>
</dbReference>
<dbReference type="OrthoDB" id="9787654at2"/>
<dbReference type="InterPro" id="IPR032466">
    <property type="entry name" value="Metal_Hydrolase"/>
</dbReference>
<dbReference type="Pfam" id="PF04909">
    <property type="entry name" value="Amidohydro_2"/>
    <property type="match status" value="1"/>
</dbReference>
<organism evidence="2 3">
    <name type="scientific">Cricetibacter osteomyelitidis</name>
    <dbReference type="NCBI Taxonomy" id="1521931"/>
    <lineage>
        <taxon>Bacteria</taxon>
        <taxon>Pseudomonadati</taxon>
        <taxon>Pseudomonadota</taxon>
        <taxon>Gammaproteobacteria</taxon>
        <taxon>Pasteurellales</taxon>
        <taxon>Pasteurellaceae</taxon>
        <taxon>Cricetibacter</taxon>
    </lineage>
</organism>
<dbReference type="SUPFAM" id="SSF51556">
    <property type="entry name" value="Metallo-dependent hydrolases"/>
    <property type="match status" value="1"/>
</dbReference>
<proteinExistence type="predicted"/>
<dbReference type="AlphaFoldDB" id="A0A4R2T3Q9"/>